<dbReference type="PANTHER" id="PTHR47186">
    <property type="entry name" value="LEUCINE-RICH REPEAT-CONTAINING PROTEIN 57"/>
    <property type="match status" value="1"/>
</dbReference>
<dbReference type="PANTHER" id="PTHR47186:SF3">
    <property type="entry name" value="OS09G0267800 PROTEIN"/>
    <property type="match status" value="1"/>
</dbReference>
<reference evidence="3" key="1">
    <citation type="submission" date="2019-09" db="EMBL/GenBank/DDBJ databases">
        <authorList>
            <person name="Zhang L."/>
        </authorList>
    </citation>
    <scope>NUCLEOTIDE SEQUENCE</scope>
</reference>
<dbReference type="AlphaFoldDB" id="A0A5K1HR70"/>
<dbReference type="InterPro" id="IPR055414">
    <property type="entry name" value="LRR_R13L4/SHOC2-like"/>
</dbReference>
<organism evidence="3">
    <name type="scientific">Nymphaea colorata</name>
    <name type="common">pocket water lily</name>
    <dbReference type="NCBI Taxonomy" id="210225"/>
    <lineage>
        <taxon>Eukaryota</taxon>
        <taxon>Viridiplantae</taxon>
        <taxon>Streptophyta</taxon>
        <taxon>Embryophyta</taxon>
        <taxon>Tracheophyta</taxon>
        <taxon>Spermatophyta</taxon>
        <taxon>Magnoliopsida</taxon>
        <taxon>Nymphaeales</taxon>
        <taxon>Nymphaeaceae</taxon>
        <taxon>Nymphaea</taxon>
    </lineage>
</organism>
<dbReference type="SUPFAM" id="SSF52058">
    <property type="entry name" value="L domain-like"/>
    <property type="match status" value="1"/>
</dbReference>
<feature type="domain" description="Disease resistance R13L4/SHOC-2-like LRR" evidence="2">
    <location>
        <begin position="6"/>
        <end position="86"/>
    </location>
</feature>
<accession>A0A5K1HR70</accession>
<dbReference type="EMBL" id="LR722385">
    <property type="protein sequence ID" value="VVW91819.1"/>
    <property type="molecule type" value="Genomic_DNA"/>
</dbReference>
<dbReference type="Pfam" id="PF23598">
    <property type="entry name" value="LRR_14"/>
    <property type="match status" value="1"/>
</dbReference>
<evidence type="ECO:0000256" key="1">
    <source>
        <dbReference type="ARBA" id="ARBA00022737"/>
    </source>
</evidence>
<gene>
    <name evidence="3" type="ORF">NYM_LOCUS31037</name>
</gene>
<evidence type="ECO:0000313" key="3">
    <source>
        <dbReference type="EMBL" id="VVW91819.1"/>
    </source>
</evidence>
<dbReference type="InterPro" id="IPR032675">
    <property type="entry name" value="LRR_dom_sf"/>
</dbReference>
<protein>
    <recommendedName>
        <fullName evidence="2">Disease resistance R13L4/SHOC-2-like LRR domain-containing protein</fullName>
    </recommendedName>
</protein>
<proteinExistence type="predicted"/>
<dbReference type="Gene3D" id="3.80.10.10">
    <property type="entry name" value="Ribonuclease Inhibitor"/>
    <property type="match status" value="1"/>
</dbReference>
<name>A0A5K1HR70_9MAGN</name>
<evidence type="ECO:0000259" key="2">
    <source>
        <dbReference type="Pfam" id="PF23598"/>
    </source>
</evidence>
<sequence length="183" mass="20937">MDELPKSIEYLSLVKYLNLSNSKVRRLPSSICRLCNLQILDFKLCKIEELPKEMDKLSNLRYLGMKWMWELKFIVEGLGKLTNLRMTKGTQGLGVTRKAIGCARNAQLLKEKHGIISLEFYFRIIGGVSEQSNRRMTKCGASERSDALEALEPLLGLECLDIGDYKGKMPAWHLNTEHTSYIH</sequence>
<keyword evidence="1" id="KW-0677">Repeat</keyword>